<evidence type="ECO:0000259" key="5">
    <source>
        <dbReference type="Pfam" id="PF00891"/>
    </source>
</evidence>
<dbReference type="InterPro" id="IPR036390">
    <property type="entry name" value="WH_DNA-bd_sf"/>
</dbReference>
<dbReference type="InterPro" id="IPR016461">
    <property type="entry name" value="COMT-like"/>
</dbReference>
<dbReference type="GO" id="GO:0008171">
    <property type="term" value="F:O-methyltransferase activity"/>
    <property type="evidence" value="ECO:0007669"/>
    <property type="project" value="InterPro"/>
</dbReference>
<dbReference type="EMBL" id="JAUIZM010000003">
    <property type="protein sequence ID" value="KAK1393853.1"/>
    <property type="molecule type" value="Genomic_DNA"/>
</dbReference>
<dbReference type="AlphaFoldDB" id="A0AAD8IZJ2"/>
<dbReference type="SUPFAM" id="SSF53335">
    <property type="entry name" value="S-adenosyl-L-methionine-dependent methyltransferases"/>
    <property type="match status" value="1"/>
</dbReference>
<dbReference type="PROSITE" id="PS51683">
    <property type="entry name" value="SAM_OMT_II"/>
    <property type="match status" value="1"/>
</dbReference>
<proteinExistence type="inferred from homology"/>
<evidence type="ECO:0000313" key="8">
    <source>
        <dbReference type="Proteomes" id="UP001237642"/>
    </source>
</evidence>
<dbReference type="InterPro" id="IPR001077">
    <property type="entry name" value="COMT_C"/>
</dbReference>
<evidence type="ECO:0000256" key="4">
    <source>
        <dbReference type="ARBA" id="ARBA00034481"/>
    </source>
</evidence>
<protein>
    <submittedName>
        <fullName evidence="7">Caffeic acid 3-o-methyltransferase</fullName>
    </submittedName>
</protein>
<feature type="domain" description="O-methyltransferase C-terminal" evidence="5">
    <location>
        <begin position="175"/>
        <end position="240"/>
    </location>
</feature>
<reference evidence="7" key="1">
    <citation type="submission" date="2023-02" db="EMBL/GenBank/DDBJ databases">
        <title>Genome of toxic invasive species Heracleum sosnowskyi carries increased number of genes despite the absence of recent whole-genome duplications.</title>
        <authorList>
            <person name="Schelkunov M."/>
            <person name="Shtratnikova V."/>
            <person name="Makarenko M."/>
            <person name="Klepikova A."/>
            <person name="Omelchenko D."/>
            <person name="Novikova G."/>
            <person name="Obukhova E."/>
            <person name="Bogdanov V."/>
            <person name="Penin A."/>
            <person name="Logacheva M."/>
        </authorList>
    </citation>
    <scope>NUCLEOTIDE SEQUENCE</scope>
    <source>
        <strain evidence="7">Hsosn_3</strain>
        <tissue evidence="7">Leaf</tissue>
    </source>
</reference>
<keyword evidence="8" id="KW-1185">Reference proteome</keyword>
<dbReference type="InterPro" id="IPR036388">
    <property type="entry name" value="WH-like_DNA-bd_sf"/>
</dbReference>
<dbReference type="GO" id="GO:0032259">
    <property type="term" value="P:methylation"/>
    <property type="evidence" value="ECO:0007669"/>
    <property type="project" value="UniProtKB-KW"/>
</dbReference>
<evidence type="ECO:0000256" key="2">
    <source>
        <dbReference type="ARBA" id="ARBA00022679"/>
    </source>
</evidence>
<keyword evidence="2" id="KW-0808">Transferase</keyword>
<gene>
    <name evidence="7" type="ORF">POM88_012909</name>
</gene>
<feature type="domain" description="O-methyltransferase dimerisation" evidence="6">
    <location>
        <begin position="20"/>
        <end position="100"/>
    </location>
</feature>
<dbReference type="SUPFAM" id="SSF46785">
    <property type="entry name" value="Winged helix' DNA-binding domain"/>
    <property type="match status" value="1"/>
</dbReference>
<dbReference type="PANTHER" id="PTHR11746">
    <property type="entry name" value="O-METHYLTRANSFERASE"/>
    <property type="match status" value="1"/>
</dbReference>
<dbReference type="Proteomes" id="UP001237642">
    <property type="component" value="Unassembled WGS sequence"/>
</dbReference>
<evidence type="ECO:0000259" key="6">
    <source>
        <dbReference type="Pfam" id="PF08100"/>
    </source>
</evidence>
<evidence type="ECO:0000256" key="1">
    <source>
        <dbReference type="ARBA" id="ARBA00022603"/>
    </source>
</evidence>
<keyword evidence="1" id="KW-0489">Methyltransferase</keyword>
<evidence type="ECO:0000256" key="3">
    <source>
        <dbReference type="ARBA" id="ARBA00022691"/>
    </source>
</evidence>
<accession>A0AAD8IZJ2</accession>
<reference evidence="7" key="2">
    <citation type="submission" date="2023-05" db="EMBL/GenBank/DDBJ databases">
        <authorList>
            <person name="Schelkunov M.I."/>
        </authorList>
    </citation>
    <scope>NUCLEOTIDE SEQUENCE</scope>
    <source>
        <strain evidence="7">Hsosn_3</strain>
        <tissue evidence="7">Leaf</tissue>
    </source>
</reference>
<name>A0AAD8IZJ2_9APIA</name>
<comment type="similarity">
    <text evidence="4">Belongs to the class I-like SAM-binding methyltransferase superfamily. Cation-independent O-methyltransferase family. COMT subfamily.</text>
</comment>
<dbReference type="InterPro" id="IPR012967">
    <property type="entry name" value="COMT_dimerisation"/>
</dbReference>
<organism evidence="7 8">
    <name type="scientific">Heracleum sosnowskyi</name>
    <dbReference type="NCBI Taxonomy" id="360622"/>
    <lineage>
        <taxon>Eukaryota</taxon>
        <taxon>Viridiplantae</taxon>
        <taxon>Streptophyta</taxon>
        <taxon>Embryophyta</taxon>
        <taxon>Tracheophyta</taxon>
        <taxon>Spermatophyta</taxon>
        <taxon>Magnoliopsida</taxon>
        <taxon>eudicotyledons</taxon>
        <taxon>Gunneridae</taxon>
        <taxon>Pentapetalae</taxon>
        <taxon>asterids</taxon>
        <taxon>campanulids</taxon>
        <taxon>Apiales</taxon>
        <taxon>Apiaceae</taxon>
        <taxon>Apioideae</taxon>
        <taxon>apioid superclade</taxon>
        <taxon>Tordylieae</taxon>
        <taxon>Tordyliinae</taxon>
        <taxon>Heracleum</taxon>
    </lineage>
</organism>
<dbReference type="Gene3D" id="3.40.50.150">
    <property type="entry name" value="Vaccinia Virus protein VP39"/>
    <property type="match status" value="2"/>
</dbReference>
<keyword evidence="3" id="KW-0949">S-adenosyl-L-methionine</keyword>
<comment type="caution">
    <text evidence="7">The sequence shown here is derived from an EMBL/GenBank/DDBJ whole genome shotgun (WGS) entry which is preliminary data.</text>
</comment>
<dbReference type="Gene3D" id="1.10.10.10">
    <property type="entry name" value="Winged helix-like DNA-binding domain superfamily/Winged helix DNA-binding domain"/>
    <property type="match status" value="1"/>
</dbReference>
<dbReference type="GO" id="GO:0046983">
    <property type="term" value="F:protein dimerization activity"/>
    <property type="evidence" value="ECO:0007669"/>
    <property type="project" value="InterPro"/>
</dbReference>
<dbReference type="Pfam" id="PF08100">
    <property type="entry name" value="Dimerisation"/>
    <property type="match status" value="1"/>
</dbReference>
<evidence type="ECO:0000313" key="7">
    <source>
        <dbReference type="EMBL" id="KAK1393853.1"/>
    </source>
</evidence>
<dbReference type="Pfam" id="PF00891">
    <property type="entry name" value="Methyltransf_2"/>
    <property type="match status" value="1"/>
</dbReference>
<sequence length="251" mass="28552">MASQNEEAFLKAMAIISAGTVQRVLTTLCELKVFDIIMQKVGLHGYLSLDEIASNASSMLDRMLCLLASHSIVKWKLEKSTTSNDLLTRTYGLTQISKYYGQDQSGHFVAPFHLFSYHKQIQISWHSLKDTILEGGIPFNKAHEGLNIFEYLEKNKGNERGGGCRWWTWCNFKLYSMYPHLKGINFDLPHVVQNAPALPGVTQIGGDIFKSVPGGEAILLQRILHDWNNEDSVKILKKLNVTKLYHIQERW</sequence>
<dbReference type="InterPro" id="IPR029063">
    <property type="entry name" value="SAM-dependent_MTases_sf"/>
</dbReference>